<dbReference type="InterPro" id="IPR012338">
    <property type="entry name" value="Beta-lactam/transpept-like"/>
</dbReference>
<keyword evidence="5 6" id="KW-0046">Antibiotic resistance</keyword>
<accession>A0AAU9ACC7</accession>
<gene>
    <name evidence="9" type="ORF">LEN_0804</name>
</gene>
<feature type="chain" id="PRO_5043549474" description="Beta-lactamase" evidence="7">
    <location>
        <begin position="25"/>
        <end position="305"/>
    </location>
</feature>
<evidence type="ECO:0000256" key="2">
    <source>
        <dbReference type="ARBA" id="ARBA00009009"/>
    </source>
</evidence>
<keyword evidence="4 6" id="KW-0378">Hydrolase</keyword>
<dbReference type="PROSITE" id="PS51318">
    <property type="entry name" value="TAT"/>
    <property type="match status" value="1"/>
</dbReference>
<comment type="similarity">
    <text evidence="2 6">Belongs to the class-A beta-lactamase family.</text>
</comment>
<evidence type="ECO:0000256" key="3">
    <source>
        <dbReference type="ARBA" id="ARBA00012865"/>
    </source>
</evidence>
<protein>
    <recommendedName>
        <fullName evidence="3 6">Beta-lactamase</fullName>
        <ecNumber evidence="3 6">3.5.2.6</ecNumber>
    </recommendedName>
</protein>
<evidence type="ECO:0000256" key="7">
    <source>
        <dbReference type="SAM" id="SignalP"/>
    </source>
</evidence>
<evidence type="ECO:0000256" key="1">
    <source>
        <dbReference type="ARBA" id="ARBA00001526"/>
    </source>
</evidence>
<evidence type="ECO:0000313" key="10">
    <source>
        <dbReference type="Proteomes" id="UP000218824"/>
    </source>
</evidence>
<evidence type="ECO:0000313" key="9">
    <source>
        <dbReference type="EMBL" id="BAV96291.1"/>
    </source>
</evidence>
<dbReference type="GO" id="GO:0008800">
    <property type="term" value="F:beta-lactamase activity"/>
    <property type="evidence" value="ECO:0007669"/>
    <property type="project" value="UniProtKB-UniRule"/>
</dbReference>
<feature type="domain" description="Beta-lactamase class A catalytic" evidence="8">
    <location>
        <begin position="60"/>
        <end position="273"/>
    </location>
</feature>
<sequence>MQRRNFLESAVTFLLIAGAGASFAPNVVAAAPADGDKAGGGDALGERLAKLEQRSGGRLGVAVLDTADGRRWATRGDERFAMCSTYKLPLVAAVLRKAELGEIDLHARIAVPPAALVPYSPATAPIARAGGSASVAQLCEASMTISDNTAANLLLPLVGDPAGVNRFLHGIGDDISRMQRTPGAPLRAGDANDTTTPNAMLATMRRLLLGDALNPASRQRLTEWMLASKTGDTRLRAGLPQRWRVGHKTGTGQGTANDIAIVWPGRRKPVLIASYLTDAWGDDELRNAVLADVARTLAAHWIVEA</sequence>
<evidence type="ECO:0000259" key="8">
    <source>
        <dbReference type="Pfam" id="PF13354"/>
    </source>
</evidence>
<organism evidence="9 10">
    <name type="scientific">Lysobacter enzymogenes</name>
    <dbReference type="NCBI Taxonomy" id="69"/>
    <lineage>
        <taxon>Bacteria</taxon>
        <taxon>Pseudomonadati</taxon>
        <taxon>Pseudomonadota</taxon>
        <taxon>Gammaproteobacteria</taxon>
        <taxon>Lysobacterales</taxon>
        <taxon>Lysobacteraceae</taxon>
        <taxon>Lysobacter</taxon>
    </lineage>
</organism>
<dbReference type="Proteomes" id="UP000218824">
    <property type="component" value="Chromosome"/>
</dbReference>
<dbReference type="InterPro" id="IPR023650">
    <property type="entry name" value="Beta-lactam_class-A_AS"/>
</dbReference>
<dbReference type="PRINTS" id="PR00118">
    <property type="entry name" value="BLACTAMASEA"/>
</dbReference>
<dbReference type="KEGG" id="lem:LEN_0804"/>
<dbReference type="NCBIfam" id="NF033103">
    <property type="entry name" value="bla_class_A"/>
    <property type="match status" value="1"/>
</dbReference>
<keyword evidence="7" id="KW-0732">Signal</keyword>
<dbReference type="InterPro" id="IPR006311">
    <property type="entry name" value="TAT_signal"/>
</dbReference>
<dbReference type="GeneID" id="83062700"/>
<proteinExistence type="inferred from homology"/>
<dbReference type="Gene3D" id="3.40.710.10">
    <property type="entry name" value="DD-peptidase/beta-lactamase superfamily"/>
    <property type="match status" value="1"/>
</dbReference>
<reference evidence="9 10" key="1">
    <citation type="journal article" date="2017" name="DNA Res.">
        <title>Complete genome sequence and expression profile of the commercial lytic enzyme producer Lysobacter enzymogenes M497-1.</title>
        <authorList>
            <person name="Takami H."/>
            <person name="Toyoda A."/>
            <person name="Uchiyama I."/>
            <person name="Itoh T."/>
            <person name="Takaki Y."/>
            <person name="Arai W."/>
            <person name="Nishi S."/>
            <person name="Kawai M."/>
            <person name="Shinya K."/>
            <person name="Ikeda H."/>
        </authorList>
    </citation>
    <scope>NUCLEOTIDE SEQUENCE [LARGE SCALE GENOMIC DNA]</scope>
    <source>
        <strain evidence="9 10">M497-1</strain>
    </source>
</reference>
<dbReference type="PANTHER" id="PTHR35333">
    <property type="entry name" value="BETA-LACTAMASE"/>
    <property type="match status" value="1"/>
</dbReference>
<evidence type="ECO:0000256" key="6">
    <source>
        <dbReference type="RuleBase" id="RU361140"/>
    </source>
</evidence>
<evidence type="ECO:0000256" key="5">
    <source>
        <dbReference type="ARBA" id="ARBA00023251"/>
    </source>
</evidence>
<dbReference type="EC" id="3.5.2.6" evidence="3 6"/>
<dbReference type="Pfam" id="PF13354">
    <property type="entry name" value="Beta-lactamase2"/>
    <property type="match status" value="1"/>
</dbReference>
<dbReference type="InterPro" id="IPR045155">
    <property type="entry name" value="Beta-lactam_cat"/>
</dbReference>
<dbReference type="PANTHER" id="PTHR35333:SF3">
    <property type="entry name" value="BETA-LACTAMASE-TYPE TRANSPEPTIDASE FOLD CONTAINING PROTEIN"/>
    <property type="match status" value="1"/>
</dbReference>
<feature type="signal peptide" evidence="7">
    <location>
        <begin position="1"/>
        <end position="24"/>
    </location>
</feature>
<evidence type="ECO:0000256" key="4">
    <source>
        <dbReference type="ARBA" id="ARBA00022801"/>
    </source>
</evidence>
<name>A0AAU9ACC7_LYSEN</name>
<dbReference type="GO" id="GO:0046677">
    <property type="term" value="P:response to antibiotic"/>
    <property type="evidence" value="ECO:0007669"/>
    <property type="project" value="UniProtKB-UniRule"/>
</dbReference>
<dbReference type="SUPFAM" id="SSF56601">
    <property type="entry name" value="beta-lactamase/transpeptidase-like"/>
    <property type="match status" value="1"/>
</dbReference>
<dbReference type="PROSITE" id="PS00146">
    <property type="entry name" value="BETA_LACTAMASE_A"/>
    <property type="match status" value="1"/>
</dbReference>
<dbReference type="GO" id="GO:0030655">
    <property type="term" value="P:beta-lactam antibiotic catabolic process"/>
    <property type="evidence" value="ECO:0007669"/>
    <property type="project" value="InterPro"/>
</dbReference>
<comment type="catalytic activity">
    <reaction evidence="1 6">
        <text>a beta-lactam + H2O = a substituted beta-amino acid</text>
        <dbReference type="Rhea" id="RHEA:20401"/>
        <dbReference type="ChEBI" id="CHEBI:15377"/>
        <dbReference type="ChEBI" id="CHEBI:35627"/>
        <dbReference type="ChEBI" id="CHEBI:140347"/>
        <dbReference type="EC" id="3.5.2.6"/>
    </reaction>
</comment>
<dbReference type="InterPro" id="IPR000871">
    <property type="entry name" value="Beta-lactam_class-A"/>
</dbReference>
<dbReference type="RefSeq" id="WP_096376742.1">
    <property type="nucleotide sequence ID" value="NZ_AP014940.1"/>
</dbReference>
<dbReference type="EMBL" id="AP014940">
    <property type="protein sequence ID" value="BAV96291.1"/>
    <property type="molecule type" value="Genomic_DNA"/>
</dbReference>
<dbReference type="AlphaFoldDB" id="A0AAU9ACC7"/>